<keyword evidence="2" id="KW-0472">Membrane</keyword>
<evidence type="ECO:0000256" key="2">
    <source>
        <dbReference type="SAM" id="Phobius"/>
    </source>
</evidence>
<evidence type="ECO:0000313" key="3">
    <source>
        <dbReference type="EMBL" id="OWK43548.1"/>
    </source>
</evidence>
<dbReference type="OrthoDB" id="5428193at2"/>
<gene>
    <name evidence="3" type="ORF">FRUB_03147</name>
</gene>
<dbReference type="RefSeq" id="WP_088254371.1">
    <property type="nucleotide sequence ID" value="NZ_NIDE01000004.1"/>
</dbReference>
<keyword evidence="4" id="KW-1185">Reference proteome</keyword>
<keyword evidence="2" id="KW-0812">Transmembrane</keyword>
<proteinExistence type="predicted"/>
<evidence type="ECO:0008006" key="5">
    <source>
        <dbReference type="Google" id="ProtNLM"/>
    </source>
</evidence>
<protein>
    <recommendedName>
        <fullName evidence="5">DUF4190 domain-containing protein</fullName>
    </recommendedName>
</protein>
<dbReference type="Proteomes" id="UP000214646">
    <property type="component" value="Unassembled WGS sequence"/>
</dbReference>
<accession>A0A225DYD2</accession>
<dbReference type="EMBL" id="NIDE01000004">
    <property type="protein sequence ID" value="OWK43548.1"/>
    <property type="molecule type" value="Genomic_DNA"/>
</dbReference>
<comment type="caution">
    <text evidence="3">The sequence shown here is derived from an EMBL/GenBank/DDBJ whole genome shotgun (WGS) entry which is preliminary data.</text>
</comment>
<reference evidence="4" key="1">
    <citation type="submission" date="2017-06" db="EMBL/GenBank/DDBJ databases">
        <title>Genome analysis of Fimbriiglobus ruber SP5, the first member of the order Planctomycetales with confirmed chitinolytic capability.</title>
        <authorList>
            <person name="Ravin N.V."/>
            <person name="Rakitin A.L."/>
            <person name="Ivanova A.A."/>
            <person name="Beletsky A.V."/>
            <person name="Kulichevskaya I.S."/>
            <person name="Mardanov A.V."/>
            <person name="Dedysh S.N."/>
        </authorList>
    </citation>
    <scope>NUCLEOTIDE SEQUENCE [LARGE SCALE GENOMIC DNA]</scope>
    <source>
        <strain evidence="4">SP5</strain>
    </source>
</reference>
<organism evidence="3 4">
    <name type="scientific">Fimbriiglobus ruber</name>
    <dbReference type="NCBI Taxonomy" id="1908690"/>
    <lineage>
        <taxon>Bacteria</taxon>
        <taxon>Pseudomonadati</taxon>
        <taxon>Planctomycetota</taxon>
        <taxon>Planctomycetia</taxon>
        <taxon>Gemmatales</taxon>
        <taxon>Gemmataceae</taxon>
        <taxon>Fimbriiglobus</taxon>
    </lineage>
</organism>
<evidence type="ECO:0000313" key="4">
    <source>
        <dbReference type="Proteomes" id="UP000214646"/>
    </source>
</evidence>
<dbReference type="AlphaFoldDB" id="A0A225DYD2"/>
<keyword evidence="2" id="KW-1133">Transmembrane helix</keyword>
<feature type="compositionally biased region" description="Basic and acidic residues" evidence="1">
    <location>
        <begin position="50"/>
        <end position="77"/>
    </location>
</feature>
<feature type="transmembrane region" description="Helical" evidence="2">
    <location>
        <begin position="93"/>
        <end position="126"/>
    </location>
</feature>
<feature type="region of interest" description="Disordered" evidence="1">
    <location>
        <begin position="46"/>
        <end position="90"/>
    </location>
</feature>
<feature type="transmembrane region" description="Helical" evidence="2">
    <location>
        <begin position="138"/>
        <end position="163"/>
    </location>
</feature>
<name>A0A225DYD2_9BACT</name>
<evidence type="ECO:0000256" key="1">
    <source>
        <dbReference type="SAM" id="MobiDB-lite"/>
    </source>
</evidence>
<sequence length="185" mass="20144">MFVPTVCPACRTGLDIEAQWANTQVRCGACQEVFVAIPVLTEPPRPIRSRSCDEPPRTVRSRSRDDWNGDDDRYYDRPRRRPPRRPLPTGEGAALASLTLGIICLFIVCLWPIGMILSIVGMALGASALKSPSRKTAVAGLVLSTVGLIFTSGFAVVTVVAIAKAQAEEAKQQKHPRANVFDDQD</sequence>